<evidence type="ECO:0000259" key="6">
    <source>
        <dbReference type="PROSITE" id="PS50893"/>
    </source>
</evidence>
<dbReference type="InterPro" id="IPR052156">
    <property type="entry name" value="BCAA_Transport_ATP-bd_LivF"/>
</dbReference>
<keyword evidence="5" id="KW-0029">Amino-acid transport</keyword>
<dbReference type="EMBL" id="BPQH01000004">
    <property type="protein sequence ID" value="GJD48764.1"/>
    <property type="molecule type" value="Genomic_DNA"/>
</dbReference>
<dbReference type="GO" id="GO:0005524">
    <property type="term" value="F:ATP binding"/>
    <property type="evidence" value="ECO:0007669"/>
    <property type="project" value="UniProtKB-KW"/>
</dbReference>
<dbReference type="PANTHER" id="PTHR43820">
    <property type="entry name" value="HIGH-AFFINITY BRANCHED-CHAIN AMINO ACID TRANSPORT ATP-BINDING PROTEIN LIVF"/>
    <property type="match status" value="1"/>
</dbReference>
<keyword evidence="8" id="KW-1185">Reference proteome</keyword>
<keyword evidence="4 7" id="KW-0067">ATP-binding</keyword>
<comment type="similarity">
    <text evidence="1">Belongs to the ABC transporter superfamily.</text>
</comment>
<dbReference type="PROSITE" id="PS00211">
    <property type="entry name" value="ABC_TRANSPORTER_1"/>
    <property type="match status" value="1"/>
</dbReference>
<dbReference type="SMART" id="SM00382">
    <property type="entry name" value="AAA"/>
    <property type="match status" value="1"/>
</dbReference>
<keyword evidence="2" id="KW-0813">Transport</keyword>
<dbReference type="Proteomes" id="UP001055167">
    <property type="component" value="Unassembled WGS sequence"/>
</dbReference>
<dbReference type="Pfam" id="PF00005">
    <property type="entry name" value="ABC_tran"/>
    <property type="match status" value="1"/>
</dbReference>
<dbReference type="Gene3D" id="3.40.50.300">
    <property type="entry name" value="P-loop containing nucleotide triphosphate hydrolases"/>
    <property type="match status" value="1"/>
</dbReference>
<evidence type="ECO:0000256" key="1">
    <source>
        <dbReference type="ARBA" id="ARBA00005417"/>
    </source>
</evidence>
<evidence type="ECO:0000256" key="4">
    <source>
        <dbReference type="ARBA" id="ARBA00022840"/>
    </source>
</evidence>
<evidence type="ECO:0000256" key="2">
    <source>
        <dbReference type="ARBA" id="ARBA00022448"/>
    </source>
</evidence>
<reference evidence="7" key="2">
    <citation type="submission" date="2021-08" db="EMBL/GenBank/DDBJ databases">
        <authorList>
            <person name="Tani A."/>
            <person name="Ola A."/>
            <person name="Ogura Y."/>
            <person name="Katsura K."/>
            <person name="Hayashi T."/>
        </authorList>
    </citation>
    <scope>NUCLEOTIDE SEQUENCE</scope>
    <source>
        <strain evidence="7">KCTC 52305</strain>
    </source>
</reference>
<protein>
    <submittedName>
        <fullName evidence="7">High-affinity branched-chain amino acid transport ATP-binding protein LivF</fullName>
    </submittedName>
</protein>
<dbReference type="PANTHER" id="PTHR43820:SF6">
    <property type="entry name" value="ABC TRANSPORTER ATP-BINDING PROTEIN"/>
    <property type="match status" value="1"/>
</dbReference>
<evidence type="ECO:0000256" key="5">
    <source>
        <dbReference type="ARBA" id="ARBA00022970"/>
    </source>
</evidence>
<dbReference type="InterPro" id="IPR003439">
    <property type="entry name" value="ABC_transporter-like_ATP-bd"/>
</dbReference>
<dbReference type="CDD" id="cd03224">
    <property type="entry name" value="ABC_TM1139_LivF_branched"/>
    <property type="match status" value="1"/>
</dbReference>
<reference evidence="7" key="1">
    <citation type="journal article" date="2021" name="Front. Microbiol.">
        <title>Comprehensive Comparative Genomics and Phenotyping of Methylobacterium Species.</title>
        <authorList>
            <person name="Alessa O."/>
            <person name="Ogura Y."/>
            <person name="Fujitani Y."/>
            <person name="Takami H."/>
            <person name="Hayashi T."/>
            <person name="Sahin N."/>
            <person name="Tani A."/>
        </authorList>
    </citation>
    <scope>NUCLEOTIDE SEQUENCE</scope>
    <source>
        <strain evidence="7">KCTC 52305</strain>
    </source>
</reference>
<dbReference type="InterPro" id="IPR003593">
    <property type="entry name" value="AAA+_ATPase"/>
</dbReference>
<dbReference type="InterPro" id="IPR027417">
    <property type="entry name" value="P-loop_NTPase"/>
</dbReference>
<keyword evidence="3" id="KW-0547">Nucleotide-binding</keyword>
<dbReference type="PROSITE" id="PS50893">
    <property type="entry name" value="ABC_TRANSPORTER_2"/>
    <property type="match status" value="1"/>
</dbReference>
<dbReference type="InterPro" id="IPR017871">
    <property type="entry name" value="ABC_transporter-like_CS"/>
</dbReference>
<evidence type="ECO:0000256" key="3">
    <source>
        <dbReference type="ARBA" id="ARBA00022741"/>
    </source>
</evidence>
<sequence length="258" mass="27107">MTGPGAAPPMLEAEALTVAYGKVEAVRGVSLRVEAGRLITVLGANGAGKTTLLNALMGILPARGRIRFEGRDLARLPVEARVEAGLSLIPERRELFSSMSVEDNLRLGAFRFRGGRGAGGDLAEMFALFPRLKERRRQLAGTLSGGERQMLAMARALMGRPRLLMLDEPSLGLAPLIVAEVMRTVAALRDQGVAILLVEQNARAALRIADYGYVLDGGAVVLEGPSAALQSDARVVETYLGVLSADAGPAALPRAGAG</sequence>
<gene>
    <name evidence="7" type="primary">livF_5</name>
    <name evidence="7" type="ORF">OPKNFCMD_1489</name>
</gene>
<evidence type="ECO:0000313" key="8">
    <source>
        <dbReference type="Proteomes" id="UP001055167"/>
    </source>
</evidence>
<feature type="domain" description="ABC transporter" evidence="6">
    <location>
        <begin position="11"/>
        <end position="242"/>
    </location>
</feature>
<proteinExistence type="inferred from homology"/>
<evidence type="ECO:0000313" key="7">
    <source>
        <dbReference type="EMBL" id="GJD48764.1"/>
    </source>
</evidence>
<organism evidence="7 8">
    <name type="scientific">Methylobacterium crusticola</name>
    <dbReference type="NCBI Taxonomy" id="1697972"/>
    <lineage>
        <taxon>Bacteria</taxon>
        <taxon>Pseudomonadati</taxon>
        <taxon>Pseudomonadota</taxon>
        <taxon>Alphaproteobacteria</taxon>
        <taxon>Hyphomicrobiales</taxon>
        <taxon>Methylobacteriaceae</taxon>
        <taxon>Methylobacterium</taxon>
    </lineage>
</organism>
<name>A0ABQ4QU59_9HYPH</name>
<comment type="caution">
    <text evidence="7">The sequence shown here is derived from an EMBL/GenBank/DDBJ whole genome shotgun (WGS) entry which is preliminary data.</text>
</comment>
<dbReference type="SUPFAM" id="SSF52540">
    <property type="entry name" value="P-loop containing nucleoside triphosphate hydrolases"/>
    <property type="match status" value="1"/>
</dbReference>
<accession>A0ABQ4QU59</accession>